<dbReference type="InterPro" id="IPR000058">
    <property type="entry name" value="Znf_AN1"/>
</dbReference>
<evidence type="ECO:0000256" key="2">
    <source>
        <dbReference type="ARBA" id="ARBA00022771"/>
    </source>
</evidence>
<dbReference type="EMBL" id="GL349438">
    <property type="protein sequence ID" value="KNC54769.1"/>
    <property type="molecule type" value="Genomic_DNA"/>
</dbReference>
<dbReference type="Pfam" id="PF01428">
    <property type="entry name" value="zf-AN1"/>
    <property type="match status" value="1"/>
</dbReference>
<dbReference type="STRING" id="461836.A0A0L0DR32"/>
<proteinExistence type="predicted"/>
<dbReference type="PANTHER" id="PTHR10634">
    <property type="entry name" value="AN1-TYPE ZINC FINGER PROTEIN"/>
    <property type="match status" value="1"/>
</dbReference>
<gene>
    <name evidence="6" type="ORF">AMSG_01621</name>
</gene>
<keyword evidence="7" id="KW-1185">Reference proteome</keyword>
<dbReference type="Gene3D" id="1.20.5.4770">
    <property type="match status" value="1"/>
</dbReference>
<keyword evidence="2 4" id="KW-0863">Zinc-finger</keyword>
<evidence type="ECO:0000259" key="5">
    <source>
        <dbReference type="PROSITE" id="PS51039"/>
    </source>
</evidence>
<dbReference type="InterPro" id="IPR035896">
    <property type="entry name" value="AN1-like_Znf"/>
</dbReference>
<evidence type="ECO:0000256" key="1">
    <source>
        <dbReference type="ARBA" id="ARBA00022723"/>
    </source>
</evidence>
<sequence length="183" mass="18860">MSSSNNDASTPQACIDGCGFFASAATDRCSACHRKHMSESMQDLASGGQDAPSSPAAWAAAAADAAFAASNVLPAEGGDDVASMPAPMDVAPAETEAVKAPAMAAAAADETPKKKKKKKARCAHAECRTKIGTRGFECACGASFCGSHRYAWAHDCTHDFAAEARDRLRAANPVVSPEKVARI</sequence>
<dbReference type="GO" id="GO:0008270">
    <property type="term" value="F:zinc ion binding"/>
    <property type="evidence" value="ECO:0007669"/>
    <property type="project" value="UniProtKB-KW"/>
</dbReference>
<reference evidence="6 7" key="1">
    <citation type="submission" date="2010-05" db="EMBL/GenBank/DDBJ databases">
        <title>The Genome Sequence of Thecamonas trahens ATCC 50062.</title>
        <authorList>
            <consortium name="The Broad Institute Genome Sequencing Platform"/>
            <person name="Russ C."/>
            <person name="Cuomo C."/>
            <person name="Shea T."/>
            <person name="Young S.K."/>
            <person name="Zeng Q."/>
            <person name="Koehrsen M."/>
            <person name="Haas B."/>
            <person name="Borodovsky M."/>
            <person name="Guigo R."/>
            <person name="Alvarado L."/>
            <person name="Berlin A."/>
            <person name="Bochicchio J."/>
            <person name="Borenstein D."/>
            <person name="Chapman S."/>
            <person name="Chen Z."/>
            <person name="Freedman E."/>
            <person name="Gellesch M."/>
            <person name="Goldberg J."/>
            <person name="Griggs A."/>
            <person name="Gujja S."/>
            <person name="Heilman E."/>
            <person name="Heiman D."/>
            <person name="Hepburn T."/>
            <person name="Howarth C."/>
            <person name="Jen D."/>
            <person name="Larson L."/>
            <person name="Mehta T."/>
            <person name="Park D."/>
            <person name="Pearson M."/>
            <person name="Roberts A."/>
            <person name="Saif S."/>
            <person name="Shenoy N."/>
            <person name="Sisk P."/>
            <person name="Stolte C."/>
            <person name="Sykes S."/>
            <person name="Thomson T."/>
            <person name="Walk T."/>
            <person name="White J."/>
            <person name="Yandava C."/>
            <person name="Burger G."/>
            <person name="Gray M.W."/>
            <person name="Holland P.W.H."/>
            <person name="King N."/>
            <person name="Lang F.B.F."/>
            <person name="Roger A.J."/>
            <person name="Ruiz-Trillo I."/>
            <person name="Lander E."/>
            <person name="Nusbaum C."/>
        </authorList>
    </citation>
    <scope>NUCLEOTIDE SEQUENCE [LARGE SCALE GENOMIC DNA]</scope>
    <source>
        <strain evidence="6 7">ATCC 50062</strain>
    </source>
</reference>
<name>A0A0L0DR32_THETB</name>
<protein>
    <recommendedName>
        <fullName evidence="5">AN1-type domain-containing protein</fullName>
    </recommendedName>
</protein>
<evidence type="ECO:0000256" key="4">
    <source>
        <dbReference type="PROSITE-ProRule" id="PRU00449"/>
    </source>
</evidence>
<dbReference type="SMART" id="SM00154">
    <property type="entry name" value="ZnF_AN1"/>
    <property type="match status" value="1"/>
</dbReference>
<dbReference type="OMA" id="YCAMHRY"/>
<dbReference type="RefSeq" id="XP_013761669.1">
    <property type="nucleotide sequence ID" value="XM_013906215.1"/>
</dbReference>
<organism evidence="6 7">
    <name type="scientific">Thecamonas trahens ATCC 50062</name>
    <dbReference type="NCBI Taxonomy" id="461836"/>
    <lineage>
        <taxon>Eukaryota</taxon>
        <taxon>Apusozoa</taxon>
        <taxon>Apusomonadida</taxon>
        <taxon>Apusomonadidae</taxon>
        <taxon>Thecamonas</taxon>
    </lineage>
</organism>
<evidence type="ECO:0000256" key="3">
    <source>
        <dbReference type="ARBA" id="ARBA00022833"/>
    </source>
</evidence>
<dbReference type="SUPFAM" id="SSF118310">
    <property type="entry name" value="AN1-like Zinc finger"/>
    <property type="match status" value="1"/>
</dbReference>
<dbReference type="PROSITE" id="PS51039">
    <property type="entry name" value="ZF_AN1"/>
    <property type="match status" value="1"/>
</dbReference>
<dbReference type="GeneID" id="25561365"/>
<dbReference type="InterPro" id="IPR050652">
    <property type="entry name" value="AN1_A20_ZnFinger"/>
</dbReference>
<dbReference type="eggNOG" id="KOG3173">
    <property type="taxonomic scope" value="Eukaryota"/>
</dbReference>
<dbReference type="AlphaFoldDB" id="A0A0L0DR32"/>
<evidence type="ECO:0000313" key="7">
    <source>
        <dbReference type="Proteomes" id="UP000054408"/>
    </source>
</evidence>
<accession>A0A0L0DR32</accession>
<dbReference type="Proteomes" id="UP000054408">
    <property type="component" value="Unassembled WGS sequence"/>
</dbReference>
<evidence type="ECO:0000313" key="6">
    <source>
        <dbReference type="EMBL" id="KNC54769.1"/>
    </source>
</evidence>
<keyword evidence="3" id="KW-0862">Zinc</keyword>
<feature type="domain" description="AN1-type" evidence="5">
    <location>
        <begin position="116"/>
        <end position="164"/>
    </location>
</feature>
<dbReference type="OrthoDB" id="428577at2759"/>
<dbReference type="Gene3D" id="4.10.1110.10">
    <property type="entry name" value="AN1-like Zinc finger"/>
    <property type="match status" value="1"/>
</dbReference>
<keyword evidence="1" id="KW-0479">Metal-binding</keyword>